<dbReference type="InterPro" id="IPR034660">
    <property type="entry name" value="DinB/YfiT-like"/>
</dbReference>
<dbReference type="Proteomes" id="UP001596161">
    <property type="component" value="Unassembled WGS sequence"/>
</dbReference>
<dbReference type="EMBL" id="JBHSKT010000007">
    <property type="protein sequence ID" value="MFC5271505.1"/>
    <property type="molecule type" value="Genomic_DNA"/>
</dbReference>
<gene>
    <name evidence="1" type="ORF">ACFPIB_12845</name>
</gene>
<dbReference type="RefSeq" id="WP_378017864.1">
    <property type="nucleotide sequence ID" value="NZ_JBHSKT010000007.1"/>
</dbReference>
<proteinExistence type="predicted"/>
<accession>A0ABW0EFT2</accession>
<name>A0ABW0EFT2_9BACT</name>
<sequence length="157" mass="18206">MENTQLSPAAFDLKTVPFLLEKLTEDSKPHWGKMTAQHVLEHLGNTLVIVSTKKEIPVITPEDKLPAYLQFLKSDKPFDRDIPNPFVGDTPPALRFENLDTAKTKLLAALEGFYKFFAENPEAKPVHPFFGRLNYEEWLQFQRKHFQHHFKQFGLVE</sequence>
<keyword evidence="2" id="KW-1185">Reference proteome</keyword>
<evidence type="ECO:0000313" key="2">
    <source>
        <dbReference type="Proteomes" id="UP001596161"/>
    </source>
</evidence>
<protein>
    <submittedName>
        <fullName evidence="1">DUF1569 domain-containing protein</fullName>
    </submittedName>
</protein>
<evidence type="ECO:0000313" key="1">
    <source>
        <dbReference type="EMBL" id="MFC5271505.1"/>
    </source>
</evidence>
<dbReference type="Gene3D" id="1.20.120.450">
    <property type="entry name" value="dinb family like domain"/>
    <property type="match status" value="1"/>
</dbReference>
<reference evidence="2" key="1">
    <citation type="journal article" date="2019" name="Int. J. Syst. Evol. Microbiol.">
        <title>The Global Catalogue of Microorganisms (GCM) 10K type strain sequencing project: providing services to taxonomists for standard genome sequencing and annotation.</title>
        <authorList>
            <consortium name="The Broad Institute Genomics Platform"/>
            <consortium name="The Broad Institute Genome Sequencing Center for Infectious Disease"/>
            <person name="Wu L."/>
            <person name="Ma J."/>
        </authorList>
    </citation>
    <scope>NUCLEOTIDE SEQUENCE [LARGE SCALE GENOMIC DNA]</scope>
    <source>
        <strain evidence="2">KACC 12602</strain>
    </source>
</reference>
<comment type="caution">
    <text evidence="1">The sequence shown here is derived from an EMBL/GenBank/DDBJ whole genome shotgun (WGS) entry which is preliminary data.</text>
</comment>
<dbReference type="Pfam" id="PF07606">
    <property type="entry name" value="DUF1569"/>
    <property type="match status" value="1"/>
</dbReference>
<organism evidence="1 2">
    <name type="scientific">Adhaeribacter terreus</name>
    <dbReference type="NCBI Taxonomy" id="529703"/>
    <lineage>
        <taxon>Bacteria</taxon>
        <taxon>Pseudomonadati</taxon>
        <taxon>Bacteroidota</taxon>
        <taxon>Cytophagia</taxon>
        <taxon>Cytophagales</taxon>
        <taxon>Hymenobacteraceae</taxon>
        <taxon>Adhaeribacter</taxon>
    </lineage>
</organism>
<dbReference type="SUPFAM" id="SSF109854">
    <property type="entry name" value="DinB/YfiT-like putative metalloenzymes"/>
    <property type="match status" value="1"/>
</dbReference>
<dbReference type="InterPro" id="IPR011463">
    <property type="entry name" value="DUF1569"/>
</dbReference>